<dbReference type="RefSeq" id="XP_001336203.4">
    <property type="nucleotide sequence ID" value="XM_001336167.9"/>
</dbReference>
<keyword evidence="2" id="KW-0677">Repeat</keyword>
<evidence type="ECO:0000256" key="4">
    <source>
        <dbReference type="ARBA" id="ARBA00023180"/>
    </source>
</evidence>
<organism evidence="7 8">
    <name type="scientific">Danio rerio</name>
    <name type="common">Zebrafish</name>
    <name type="synonym">Brachydanio rerio</name>
    <dbReference type="NCBI Taxonomy" id="7955"/>
    <lineage>
        <taxon>Eukaryota</taxon>
        <taxon>Metazoa</taxon>
        <taxon>Chordata</taxon>
        <taxon>Craniata</taxon>
        <taxon>Vertebrata</taxon>
        <taxon>Euteleostomi</taxon>
        <taxon>Actinopterygii</taxon>
        <taxon>Neopterygii</taxon>
        <taxon>Teleostei</taxon>
        <taxon>Ostariophysi</taxon>
        <taxon>Cypriniformes</taxon>
        <taxon>Danionidae</taxon>
        <taxon>Danioninae</taxon>
        <taxon>Danio</taxon>
    </lineage>
</organism>
<dbReference type="InterPro" id="IPR050440">
    <property type="entry name" value="Laminin/Netrin_ECM"/>
</dbReference>
<dbReference type="Proteomes" id="UP000000437">
    <property type="component" value="Chromosome 5"/>
</dbReference>
<dbReference type="PROSITE" id="PS01248">
    <property type="entry name" value="EGF_LAM_1"/>
    <property type="match status" value="2"/>
</dbReference>
<keyword evidence="1" id="KW-0732">Signal</keyword>
<dbReference type="Gene3D" id="2.10.25.10">
    <property type="entry name" value="Laminin"/>
    <property type="match status" value="5"/>
</dbReference>
<evidence type="ECO:0000256" key="6">
    <source>
        <dbReference type="PROSITE-ProRule" id="PRU00460"/>
    </source>
</evidence>
<dbReference type="AGR" id="ZFIN:ZDB-GENE-060526-255"/>
<keyword evidence="3 6" id="KW-1015">Disulfide bond</keyword>
<evidence type="ECO:0000313" key="9">
    <source>
        <dbReference type="ZFIN" id="ZDB-GENE-060526-255"/>
    </source>
</evidence>
<dbReference type="Pfam" id="PF00053">
    <property type="entry name" value="EGF_laminin"/>
    <property type="match status" value="4"/>
</dbReference>
<keyword evidence="4" id="KW-0325">Glycoprotein</keyword>
<evidence type="ECO:0000256" key="5">
    <source>
        <dbReference type="ARBA" id="ARBA00023292"/>
    </source>
</evidence>
<dbReference type="FunFam" id="2.10.25.10:FF:000067">
    <property type="entry name" value="Laminin subunit gamma 1"/>
    <property type="match status" value="1"/>
</dbReference>
<dbReference type="SUPFAM" id="SSF57196">
    <property type="entry name" value="EGF/Laminin"/>
    <property type="match status" value="5"/>
</dbReference>
<name>A0A8M1PS41_DANRE</name>
<dbReference type="PROSITE" id="PS50027">
    <property type="entry name" value="EGF_LAM_2"/>
    <property type="match status" value="4"/>
</dbReference>
<proteinExistence type="predicted"/>
<dbReference type="CDD" id="cd00055">
    <property type="entry name" value="EGF_Lam"/>
    <property type="match status" value="5"/>
</dbReference>
<dbReference type="GO" id="GO:0005604">
    <property type="term" value="C:basement membrane"/>
    <property type="evidence" value="ECO:0007669"/>
    <property type="project" value="UniProtKB-ARBA"/>
</dbReference>
<dbReference type="InterPro" id="IPR002049">
    <property type="entry name" value="LE_dom"/>
</dbReference>
<dbReference type="SMART" id="SM00180">
    <property type="entry name" value="EGF_Lam"/>
    <property type="match status" value="5"/>
</dbReference>
<dbReference type="AlphaFoldDB" id="A0A8M1PS41"/>
<dbReference type="KEGG" id="dre:795920"/>
<dbReference type="FunFam" id="2.10.25.10:FF:000743">
    <property type="entry name" value="Si:dkey-220k22.1"/>
    <property type="match status" value="1"/>
</dbReference>
<sequence>MTCMRYTMLLFSVWELLLFGYTAGLSASDERRLPRAVLDETLEATTIPNHLQEDDRDSRFSPFTPAMTISNRDFRTTRNTNQVQSDWLTTTTTTTTTPITTAELMTKTMNPTSEGSKVKENSTLSTTLNTTAKPTSSSPINDTKNTTPPALDTSNSTRTVKSTSNPPVVTTEKGLQCNCSTEGSVDPYTCDSVTSQCVCIIGYTGQRCDECEDEYFTNGTNGCQPCDCHSYGAVSGLCNSSGMCNCKMGVHGDKCDDCLPGFMYFSSTGCQTCQCNNHSSYCHPQSGICVNCQGNTEGRSCEKCKYNFYRRPGSPVTEPCIPCPCSSVTSTGSCKLDSRGQPYCVQCKPEYQGPNCEQCSDGFYNADSICLPCNCSGNGDPRLSPRICHPDTGYCLSCINNSTGPHCERCADGFTGDPLARNCTPTVVHTTPSSTTGWFLYTTMTSSPNATTQFTSTTALLSSLASSTPNTTTTTTTVTPLPWNQFNIIILAVIIIVVIALLAVVGGVYTYREYQNRKLNAPFWTIELKEDNISFSSYHDSIPNADISGLLEDEVSDMGNGQLALTGPGSLYKV</sequence>
<dbReference type="FunFam" id="2.10.25.10:FF:000188">
    <property type="entry name" value="Laminin subunit gamma 2"/>
    <property type="match status" value="3"/>
</dbReference>
<keyword evidence="5 6" id="KW-0424">Laminin EGF-like domain</keyword>
<dbReference type="Pfam" id="PF24973">
    <property type="entry name" value="EGF_LMN_ATRN"/>
    <property type="match status" value="1"/>
</dbReference>
<reference evidence="8" key="1">
    <citation type="submission" date="2025-08" db="UniProtKB">
        <authorList>
            <consortium name="RefSeq"/>
        </authorList>
    </citation>
    <scope>IDENTIFICATION</scope>
    <source>
        <strain evidence="8">Tuebingen</strain>
        <tissue evidence="8">Fibroblasts and whole tissue</tissue>
    </source>
</reference>
<dbReference type="PRINTS" id="PR00011">
    <property type="entry name" value="EGFLAMININ"/>
</dbReference>
<evidence type="ECO:0000313" key="8">
    <source>
        <dbReference type="RefSeq" id="XP_001336203.4"/>
    </source>
</evidence>
<protein>
    <submittedName>
        <fullName evidence="8">Multiple epidermal growth factor-like domains protein 9</fullName>
    </submittedName>
</protein>
<dbReference type="InterPro" id="IPR056863">
    <property type="entry name" value="LMN_ATRN_NET-like_EGF"/>
</dbReference>
<gene>
    <name evidence="8 9" type="primary">si:dkey-220k22.1</name>
</gene>
<evidence type="ECO:0000256" key="2">
    <source>
        <dbReference type="ARBA" id="ARBA00022737"/>
    </source>
</evidence>
<dbReference type="ZFIN" id="ZDB-GENE-060526-255">
    <property type="gene designation" value="si:dkey-220k22.1"/>
</dbReference>
<evidence type="ECO:0000313" key="7">
    <source>
        <dbReference type="Proteomes" id="UP000000437"/>
    </source>
</evidence>
<evidence type="ECO:0000256" key="3">
    <source>
        <dbReference type="ARBA" id="ARBA00023157"/>
    </source>
</evidence>
<comment type="caution">
    <text evidence="6">Lacks conserved residue(s) required for the propagation of feature annotation.</text>
</comment>
<dbReference type="PANTHER" id="PTHR10574">
    <property type="entry name" value="NETRIN/LAMININ-RELATED"/>
    <property type="match status" value="1"/>
</dbReference>
<dbReference type="PANTHER" id="PTHR10574:SF406">
    <property type="entry name" value="LAMININ SUBUNIT ALPHA 5"/>
    <property type="match status" value="1"/>
</dbReference>
<evidence type="ECO:0000256" key="1">
    <source>
        <dbReference type="ARBA" id="ARBA00022729"/>
    </source>
</evidence>
<accession>A0A8M1PS41</accession>
<keyword evidence="7" id="KW-1185">Reference proteome</keyword>